<reference evidence="2" key="1">
    <citation type="submission" date="2022-11" db="UniProtKB">
        <authorList>
            <consortium name="WormBaseParasite"/>
        </authorList>
    </citation>
    <scope>IDENTIFICATION</scope>
</reference>
<proteinExistence type="predicted"/>
<dbReference type="Proteomes" id="UP000887580">
    <property type="component" value="Unplaced"/>
</dbReference>
<evidence type="ECO:0000313" key="1">
    <source>
        <dbReference type="Proteomes" id="UP000887580"/>
    </source>
</evidence>
<protein>
    <submittedName>
        <fullName evidence="2">Transmembrane protein</fullName>
    </submittedName>
</protein>
<accession>A0AC35GW53</accession>
<dbReference type="WBParaSite" id="PS1159_v2.g9417.t1">
    <property type="protein sequence ID" value="PS1159_v2.g9417.t1"/>
    <property type="gene ID" value="PS1159_v2.g9417"/>
</dbReference>
<sequence length="159" mass="19255">MKKSRNDFETVIIEAHQLCLELFINTHYSAALLENPWLTKIYLSSFTLSFFDWYMAILSHIFAFLLLVASFKYFTNRQNSYEYYYFINALHIFMSLGILFDYGWFCIYGYRFGDYRAFMFFGYTSYHCYAFINLIKSLMDTYKKLLDTNFRFTFMPNGF</sequence>
<evidence type="ECO:0000313" key="2">
    <source>
        <dbReference type="WBParaSite" id="PS1159_v2.g9417.t1"/>
    </source>
</evidence>
<name>A0AC35GW53_9BILA</name>
<organism evidence="1 2">
    <name type="scientific">Panagrolaimus sp. PS1159</name>
    <dbReference type="NCBI Taxonomy" id="55785"/>
    <lineage>
        <taxon>Eukaryota</taxon>
        <taxon>Metazoa</taxon>
        <taxon>Ecdysozoa</taxon>
        <taxon>Nematoda</taxon>
        <taxon>Chromadorea</taxon>
        <taxon>Rhabditida</taxon>
        <taxon>Tylenchina</taxon>
        <taxon>Panagrolaimomorpha</taxon>
        <taxon>Panagrolaimoidea</taxon>
        <taxon>Panagrolaimidae</taxon>
        <taxon>Panagrolaimus</taxon>
    </lineage>
</organism>